<dbReference type="EMBL" id="BTSY01000003">
    <property type="protein sequence ID" value="GMT18667.1"/>
    <property type="molecule type" value="Genomic_DNA"/>
</dbReference>
<comment type="caution">
    <text evidence="2">The sequence shown here is derived from an EMBL/GenBank/DDBJ whole genome shotgun (WGS) entry which is preliminary data.</text>
</comment>
<evidence type="ECO:0000313" key="3">
    <source>
        <dbReference type="Proteomes" id="UP001432322"/>
    </source>
</evidence>
<organism evidence="2 3">
    <name type="scientific">Pristionchus fissidentatus</name>
    <dbReference type="NCBI Taxonomy" id="1538716"/>
    <lineage>
        <taxon>Eukaryota</taxon>
        <taxon>Metazoa</taxon>
        <taxon>Ecdysozoa</taxon>
        <taxon>Nematoda</taxon>
        <taxon>Chromadorea</taxon>
        <taxon>Rhabditida</taxon>
        <taxon>Rhabditina</taxon>
        <taxon>Diplogasteromorpha</taxon>
        <taxon>Diplogasteroidea</taxon>
        <taxon>Neodiplogasteridae</taxon>
        <taxon>Pristionchus</taxon>
    </lineage>
</organism>
<feature type="compositionally biased region" description="Basic and acidic residues" evidence="1">
    <location>
        <begin position="44"/>
        <end position="60"/>
    </location>
</feature>
<feature type="non-terminal residue" evidence="2">
    <location>
        <position position="1"/>
    </location>
</feature>
<dbReference type="Proteomes" id="UP001432322">
    <property type="component" value="Unassembled WGS sequence"/>
</dbReference>
<proteinExistence type="predicted"/>
<sequence>GRKSKVLNDEDGQEISTEIKSRKEFTNKAVDRLTKISQKMIDDEAKDAFGNDDHNGEKSQGHRRNKKTITDLSEETGRLTWEEAEKVLAENSHYGISKVRELRHVAFPYHQITSIPKSLEFIANAQVGKFRRQVAGIVMAVGEISAVKALRVIDDQNVFHFDATIEQIVFRPKKDVQYETVVTMISPRLITSSLFGQITVTTALNDAAKAVLKGVTLTTGDTILVKYTNSTVKRSICVLQGTLMRLVKRGGGGDFSKTPKKAKKLDKDDGEEKIEKKEEEEMETEVKMEVDDDYEVKEKKAKKKKKEKRVSSDEDSD</sequence>
<feature type="region of interest" description="Disordered" evidence="1">
    <location>
        <begin position="44"/>
        <end position="71"/>
    </location>
</feature>
<accession>A0AAV5VG11</accession>
<evidence type="ECO:0000256" key="1">
    <source>
        <dbReference type="SAM" id="MobiDB-lite"/>
    </source>
</evidence>
<reference evidence="2" key="1">
    <citation type="submission" date="2023-10" db="EMBL/GenBank/DDBJ databases">
        <title>Genome assembly of Pristionchus species.</title>
        <authorList>
            <person name="Yoshida K."/>
            <person name="Sommer R.J."/>
        </authorList>
    </citation>
    <scope>NUCLEOTIDE SEQUENCE</scope>
    <source>
        <strain evidence="2">RS5133</strain>
    </source>
</reference>
<protein>
    <submittedName>
        <fullName evidence="2">Uncharacterized protein</fullName>
    </submittedName>
</protein>
<gene>
    <name evidence="2" type="ORF">PFISCL1PPCAC_9964</name>
</gene>
<dbReference type="AlphaFoldDB" id="A0AAV5VG11"/>
<keyword evidence="3" id="KW-1185">Reference proteome</keyword>
<feature type="compositionally biased region" description="Basic residues" evidence="1">
    <location>
        <begin position="299"/>
        <end position="308"/>
    </location>
</feature>
<name>A0AAV5VG11_9BILA</name>
<feature type="compositionally biased region" description="Basic and acidic residues" evidence="1">
    <location>
        <begin position="273"/>
        <end position="289"/>
    </location>
</feature>
<feature type="region of interest" description="Disordered" evidence="1">
    <location>
        <begin position="255"/>
        <end position="317"/>
    </location>
</feature>
<evidence type="ECO:0000313" key="2">
    <source>
        <dbReference type="EMBL" id="GMT18667.1"/>
    </source>
</evidence>